<dbReference type="GO" id="GO:0005886">
    <property type="term" value="C:plasma membrane"/>
    <property type="evidence" value="ECO:0007669"/>
    <property type="project" value="UniProtKB-SubCell"/>
</dbReference>
<comment type="subcellular location">
    <subcellularLocation>
        <location evidence="1">Cell membrane</location>
        <topology evidence="1">Multi-pass membrane protein</topology>
    </subcellularLocation>
</comment>
<evidence type="ECO:0000313" key="9">
    <source>
        <dbReference type="Proteomes" id="UP000430345"/>
    </source>
</evidence>
<feature type="transmembrane region" description="Helical" evidence="7">
    <location>
        <begin position="12"/>
        <end position="37"/>
    </location>
</feature>
<dbReference type="PANTHER" id="PTHR13285">
    <property type="entry name" value="ACYLTRANSFERASE"/>
    <property type="match status" value="1"/>
</dbReference>
<dbReference type="EMBL" id="WHJC01000523">
    <property type="protein sequence ID" value="MPQ45234.1"/>
    <property type="molecule type" value="Genomic_DNA"/>
</dbReference>
<dbReference type="PIRSF" id="PIRSF500217">
    <property type="entry name" value="AlgI"/>
    <property type="match status" value="1"/>
</dbReference>
<dbReference type="InterPro" id="IPR028362">
    <property type="entry name" value="AlgI"/>
</dbReference>
<keyword evidence="5 7" id="KW-1133">Transmembrane helix</keyword>
<comment type="caution">
    <text evidence="8">The sequence shown here is derived from an EMBL/GenBank/DDBJ whole genome shotgun (WGS) entry which is preliminary data.</text>
</comment>
<dbReference type="OrthoDB" id="9805788at2"/>
<feature type="transmembrane region" description="Helical" evidence="7">
    <location>
        <begin position="323"/>
        <end position="341"/>
    </location>
</feature>
<feature type="transmembrane region" description="Helical" evidence="7">
    <location>
        <begin position="102"/>
        <end position="123"/>
    </location>
</feature>
<dbReference type="PIRSF" id="PIRSF016636">
    <property type="entry name" value="AlgI_DltB"/>
    <property type="match status" value="1"/>
</dbReference>
<dbReference type="AlphaFoldDB" id="A0A6I1MQ98"/>
<keyword evidence="6 7" id="KW-0472">Membrane</keyword>
<evidence type="ECO:0000256" key="4">
    <source>
        <dbReference type="ARBA" id="ARBA00022692"/>
    </source>
</evidence>
<dbReference type="GO" id="GO:0016746">
    <property type="term" value="F:acyltransferase activity"/>
    <property type="evidence" value="ECO:0007669"/>
    <property type="project" value="InterPro"/>
</dbReference>
<feature type="transmembrane region" description="Helical" evidence="7">
    <location>
        <begin position="353"/>
        <end position="371"/>
    </location>
</feature>
<dbReference type="Proteomes" id="UP000430345">
    <property type="component" value="Unassembled WGS sequence"/>
</dbReference>
<comment type="similarity">
    <text evidence="2">Belongs to the membrane-bound acyltransferase family.</text>
</comment>
<proteinExistence type="inferred from homology"/>
<evidence type="ECO:0000256" key="3">
    <source>
        <dbReference type="ARBA" id="ARBA00022475"/>
    </source>
</evidence>
<evidence type="ECO:0000256" key="2">
    <source>
        <dbReference type="ARBA" id="ARBA00010323"/>
    </source>
</evidence>
<dbReference type="RefSeq" id="WP_152892341.1">
    <property type="nucleotide sequence ID" value="NZ_WHJC01000523.1"/>
</dbReference>
<sequence>SILFIFRFLPFALIIYYLTPNKGKNIILILLSLIFYSWGEPKYFILMILSILVDFFIALAIERNSTNKLYKSIFLLLSILFNLAMLFLFKYINFFINNFNDFFKLSITNVNLTLPLGISFYTFQTMSYTIDVFKGKTRAERNIINFGAYVSLFPQLIAGPIVKYTDIKKELLKKDLSFKKVEKGLKLFILGLAKKVLIANNIGMLWTEVEKIGFEKVSTPLAWMGVLAFSLQIYFDFSGYSTMAIGLGKMLGFNFPENFNFPYISRSISEFWRRWHITLGAWFKEYVYIPLGGNKGSKTRLCVNLVILWFLTGFWHGSSYNFILWGLFFFILIYIEKIGFIKILNTYKVFSHIYVSFFLIIGWCIFAITDLKELINLFNRMFIFHGGI</sequence>
<evidence type="ECO:0000256" key="5">
    <source>
        <dbReference type="ARBA" id="ARBA00022989"/>
    </source>
</evidence>
<dbReference type="GO" id="GO:0042121">
    <property type="term" value="P:alginic acid biosynthetic process"/>
    <property type="evidence" value="ECO:0007669"/>
    <property type="project" value="InterPro"/>
</dbReference>
<protein>
    <submittedName>
        <fullName evidence="8">MBOAT family protein</fullName>
    </submittedName>
</protein>
<feature type="non-terminal residue" evidence="8">
    <location>
        <position position="1"/>
    </location>
</feature>
<dbReference type="Pfam" id="PF03062">
    <property type="entry name" value="MBOAT"/>
    <property type="match status" value="1"/>
</dbReference>
<keyword evidence="3" id="KW-1003">Cell membrane</keyword>
<gene>
    <name evidence="8" type="ORF">GBZ86_16075</name>
</gene>
<dbReference type="InterPro" id="IPR051085">
    <property type="entry name" value="MB_O-acyltransferase"/>
</dbReference>
<evidence type="ECO:0000256" key="7">
    <source>
        <dbReference type="SAM" id="Phobius"/>
    </source>
</evidence>
<evidence type="ECO:0000256" key="1">
    <source>
        <dbReference type="ARBA" id="ARBA00004651"/>
    </source>
</evidence>
<feature type="transmembrane region" description="Helical" evidence="7">
    <location>
        <begin position="43"/>
        <end position="61"/>
    </location>
</feature>
<evidence type="ECO:0000256" key="6">
    <source>
        <dbReference type="ARBA" id="ARBA00023136"/>
    </source>
</evidence>
<feature type="non-terminal residue" evidence="8">
    <location>
        <position position="388"/>
    </location>
</feature>
<organism evidence="8 9">
    <name type="scientific">Clostridium tarantellae</name>
    <dbReference type="NCBI Taxonomy" id="39493"/>
    <lineage>
        <taxon>Bacteria</taxon>
        <taxon>Bacillati</taxon>
        <taxon>Bacillota</taxon>
        <taxon>Clostridia</taxon>
        <taxon>Eubacteriales</taxon>
        <taxon>Clostridiaceae</taxon>
        <taxon>Clostridium</taxon>
    </lineage>
</organism>
<feature type="transmembrane region" description="Helical" evidence="7">
    <location>
        <begin position="301"/>
        <end position="317"/>
    </location>
</feature>
<accession>A0A6I1MQ98</accession>
<dbReference type="InterPro" id="IPR004299">
    <property type="entry name" value="MBOAT_fam"/>
</dbReference>
<reference evidence="8 9" key="1">
    <citation type="submission" date="2019-10" db="EMBL/GenBank/DDBJ databases">
        <title>The Genome Sequence of Clostridium tarantellae Isolated from Fish Brain.</title>
        <authorList>
            <person name="Bano L."/>
            <person name="Kiel M."/>
            <person name="Sales G."/>
            <person name="Doxey A.C."/>
            <person name="Mansfield M.J."/>
            <person name="Schiavone M."/>
            <person name="Rossetto O."/>
            <person name="Pirazzini M."/>
            <person name="Dobrindt U."/>
            <person name="Montecucco C."/>
        </authorList>
    </citation>
    <scope>NUCLEOTIDE SEQUENCE [LARGE SCALE GENOMIC DNA]</scope>
    <source>
        <strain evidence="8 9">DSM 3997</strain>
    </source>
</reference>
<feature type="transmembrane region" description="Helical" evidence="7">
    <location>
        <begin position="73"/>
        <end position="96"/>
    </location>
</feature>
<dbReference type="InterPro" id="IPR024194">
    <property type="entry name" value="Ac/AlaTfrase_AlgI/DltB"/>
</dbReference>
<feature type="transmembrane region" description="Helical" evidence="7">
    <location>
        <begin position="221"/>
        <end position="240"/>
    </location>
</feature>
<dbReference type="PANTHER" id="PTHR13285:SF18">
    <property type="entry name" value="PROTEIN-CYSTEINE N-PALMITOYLTRANSFERASE RASP"/>
    <property type="match status" value="1"/>
</dbReference>
<name>A0A6I1MQ98_9CLOT</name>
<feature type="transmembrane region" description="Helical" evidence="7">
    <location>
        <begin position="143"/>
        <end position="162"/>
    </location>
</feature>
<keyword evidence="4 7" id="KW-0812">Transmembrane</keyword>
<evidence type="ECO:0000313" key="8">
    <source>
        <dbReference type="EMBL" id="MPQ45234.1"/>
    </source>
</evidence>
<keyword evidence="9" id="KW-1185">Reference proteome</keyword>